<accession>A0A165ZV06</accession>
<feature type="chain" id="PRO_5007870263" evidence="2">
    <location>
        <begin position="25"/>
        <end position="263"/>
    </location>
</feature>
<dbReference type="AlphaFoldDB" id="A0A165ZV06"/>
<dbReference type="EMBL" id="KV426176">
    <property type="protein sequence ID" value="KZV85809.1"/>
    <property type="molecule type" value="Genomic_DNA"/>
</dbReference>
<feature type="region of interest" description="Disordered" evidence="1">
    <location>
        <begin position="169"/>
        <end position="201"/>
    </location>
</feature>
<evidence type="ECO:0000313" key="3">
    <source>
        <dbReference type="EMBL" id="KZV85809.1"/>
    </source>
</evidence>
<protein>
    <submittedName>
        <fullName evidence="3">Uncharacterized protein</fullName>
    </submittedName>
</protein>
<keyword evidence="4" id="KW-1185">Reference proteome</keyword>
<gene>
    <name evidence="3" type="ORF">EXIGLDRAFT_698989</name>
</gene>
<proteinExistence type="predicted"/>
<evidence type="ECO:0000313" key="4">
    <source>
        <dbReference type="Proteomes" id="UP000077266"/>
    </source>
</evidence>
<feature type="region of interest" description="Disordered" evidence="1">
    <location>
        <begin position="36"/>
        <end position="62"/>
    </location>
</feature>
<sequence length="263" mass="27554">MPLPTVTILRILFYLSLAIWSTNAQGVTTTAISTINPSTTKTSASPTLASTTSLGSPVPTTAPDLGDCISNCTVSSADENSAAAQYDGSPMRVQHAHPPHSARQLRADDLPRPASVTIWRVRRTEFNARADSSQFKDPSDVVPSLGAPTSAPPNVSAVPDPAPSIVVGGDSDGNNTGFGSAGADGKRPMGSDAGGAHRVHSTGVRTPTFSVYPLVRNPCAKPTIRAQGPQSVRKVISLVRKVLSLVRKPFSLVHKILSLVYNI</sequence>
<feature type="region of interest" description="Disordered" evidence="1">
    <location>
        <begin position="130"/>
        <end position="157"/>
    </location>
</feature>
<evidence type="ECO:0000256" key="2">
    <source>
        <dbReference type="SAM" id="SignalP"/>
    </source>
</evidence>
<feature type="signal peptide" evidence="2">
    <location>
        <begin position="1"/>
        <end position="24"/>
    </location>
</feature>
<keyword evidence="2" id="KW-0732">Signal</keyword>
<feature type="compositionally biased region" description="Low complexity" evidence="1">
    <location>
        <begin position="37"/>
        <end position="56"/>
    </location>
</feature>
<dbReference type="InParanoid" id="A0A165ZV06"/>
<name>A0A165ZV06_EXIGL</name>
<reference evidence="3 4" key="1">
    <citation type="journal article" date="2016" name="Mol. Biol. Evol.">
        <title>Comparative Genomics of Early-Diverging Mushroom-Forming Fungi Provides Insights into the Origins of Lignocellulose Decay Capabilities.</title>
        <authorList>
            <person name="Nagy L.G."/>
            <person name="Riley R."/>
            <person name="Tritt A."/>
            <person name="Adam C."/>
            <person name="Daum C."/>
            <person name="Floudas D."/>
            <person name="Sun H."/>
            <person name="Yadav J.S."/>
            <person name="Pangilinan J."/>
            <person name="Larsson K.H."/>
            <person name="Matsuura K."/>
            <person name="Barry K."/>
            <person name="Labutti K."/>
            <person name="Kuo R."/>
            <person name="Ohm R.A."/>
            <person name="Bhattacharya S.S."/>
            <person name="Shirouzu T."/>
            <person name="Yoshinaga Y."/>
            <person name="Martin F.M."/>
            <person name="Grigoriev I.V."/>
            <person name="Hibbett D.S."/>
        </authorList>
    </citation>
    <scope>NUCLEOTIDE SEQUENCE [LARGE SCALE GENOMIC DNA]</scope>
    <source>
        <strain evidence="3 4">HHB12029</strain>
    </source>
</reference>
<dbReference type="Proteomes" id="UP000077266">
    <property type="component" value="Unassembled WGS sequence"/>
</dbReference>
<organism evidence="3 4">
    <name type="scientific">Exidia glandulosa HHB12029</name>
    <dbReference type="NCBI Taxonomy" id="1314781"/>
    <lineage>
        <taxon>Eukaryota</taxon>
        <taxon>Fungi</taxon>
        <taxon>Dikarya</taxon>
        <taxon>Basidiomycota</taxon>
        <taxon>Agaricomycotina</taxon>
        <taxon>Agaricomycetes</taxon>
        <taxon>Auriculariales</taxon>
        <taxon>Exidiaceae</taxon>
        <taxon>Exidia</taxon>
    </lineage>
</organism>
<evidence type="ECO:0000256" key="1">
    <source>
        <dbReference type="SAM" id="MobiDB-lite"/>
    </source>
</evidence>